<organism evidence="1 2">
    <name type="scientific">Melittangium boletus DSM 14713</name>
    <dbReference type="NCBI Taxonomy" id="1294270"/>
    <lineage>
        <taxon>Bacteria</taxon>
        <taxon>Pseudomonadati</taxon>
        <taxon>Myxococcota</taxon>
        <taxon>Myxococcia</taxon>
        <taxon>Myxococcales</taxon>
        <taxon>Cystobacterineae</taxon>
        <taxon>Archangiaceae</taxon>
        <taxon>Melittangium</taxon>
    </lineage>
</organism>
<accession>A0A250IMW3</accession>
<dbReference type="KEGG" id="mbd:MEBOL_006078"/>
<keyword evidence="2" id="KW-1185">Reference proteome</keyword>
<dbReference type="RefSeq" id="WP_095980753.1">
    <property type="nucleotide sequence ID" value="NZ_CP022163.1"/>
</dbReference>
<name>A0A250IMW3_9BACT</name>
<evidence type="ECO:0000313" key="2">
    <source>
        <dbReference type="Proteomes" id="UP000217289"/>
    </source>
</evidence>
<evidence type="ECO:0000313" key="1">
    <source>
        <dbReference type="EMBL" id="ATB32590.1"/>
    </source>
</evidence>
<protein>
    <submittedName>
        <fullName evidence="1">Uncharacterized protein</fullName>
    </submittedName>
</protein>
<dbReference type="Proteomes" id="UP000217289">
    <property type="component" value="Chromosome"/>
</dbReference>
<dbReference type="EMBL" id="CP022163">
    <property type="protein sequence ID" value="ATB32590.1"/>
    <property type="molecule type" value="Genomic_DNA"/>
</dbReference>
<gene>
    <name evidence="1" type="ORF">MEBOL_006078</name>
</gene>
<dbReference type="OrthoDB" id="5526231at2"/>
<reference evidence="1 2" key="1">
    <citation type="submission" date="2017-06" db="EMBL/GenBank/DDBJ databases">
        <authorList>
            <person name="Kim H.J."/>
            <person name="Triplett B.A."/>
        </authorList>
    </citation>
    <scope>NUCLEOTIDE SEQUENCE [LARGE SCALE GENOMIC DNA]</scope>
    <source>
        <strain evidence="1 2">DSM 14713</strain>
    </source>
</reference>
<dbReference type="AlphaFoldDB" id="A0A250IMW3"/>
<sequence>MADETAEFVKDPWSYIRNKLVNNSRPVQAIWCTLAGPDAKKSANATEFLSVLDSGLVNMMEFQFVPVVYKGTTNVMLRPNIENFFSISNNRLDAEVEIEINQTQRKVNLAKIHQRYNSQVPMLWKWSAAWPSAIKAYYFPYKTGGIKKPEHMGFVDFPRQNPPHKFVFTGGMNGCHLVVTDSPLGEKFLRAWHYQSASSNPVYLPKQLGTGKFPRKVYDWLTHEEYEFVPGRQFNKARTEVFNDEVNGFNFLHYHDDDNSWWLYSQPQKICQDSYSNPPATYVTKSRQQPFRRKIVVT</sequence>
<proteinExistence type="predicted"/>